<dbReference type="AlphaFoldDB" id="A0AAW2WEN2"/>
<feature type="compositionally biased region" description="Polar residues" evidence="1">
    <location>
        <begin position="48"/>
        <end position="57"/>
    </location>
</feature>
<reference evidence="2" key="1">
    <citation type="submission" date="2020-06" db="EMBL/GenBank/DDBJ databases">
        <authorList>
            <person name="Li T."/>
            <person name="Hu X."/>
            <person name="Zhang T."/>
            <person name="Song X."/>
            <person name="Zhang H."/>
            <person name="Dai N."/>
            <person name="Sheng W."/>
            <person name="Hou X."/>
            <person name="Wei L."/>
        </authorList>
    </citation>
    <scope>NUCLEOTIDE SEQUENCE</scope>
    <source>
        <strain evidence="2">KEN1</strain>
        <tissue evidence="2">Leaf</tissue>
    </source>
</reference>
<evidence type="ECO:0000313" key="2">
    <source>
        <dbReference type="EMBL" id="KAL0440188.1"/>
    </source>
</evidence>
<protein>
    <submittedName>
        <fullName evidence="2">Uncharacterized protein</fullName>
    </submittedName>
</protein>
<proteinExistence type="predicted"/>
<feature type="region of interest" description="Disordered" evidence="1">
    <location>
        <begin position="1"/>
        <end position="57"/>
    </location>
</feature>
<feature type="compositionally biased region" description="Basic residues" evidence="1">
    <location>
        <begin position="28"/>
        <end position="37"/>
    </location>
</feature>
<name>A0AAW2WEN2_9LAMI</name>
<reference evidence="2" key="2">
    <citation type="journal article" date="2024" name="Plant">
        <title>Genomic evolution and insights into agronomic trait innovations of Sesamum species.</title>
        <authorList>
            <person name="Miao H."/>
            <person name="Wang L."/>
            <person name="Qu L."/>
            <person name="Liu H."/>
            <person name="Sun Y."/>
            <person name="Le M."/>
            <person name="Wang Q."/>
            <person name="Wei S."/>
            <person name="Zheng Y."/>
            <person name="Lin W."/>
            <person name="Duan Y."/>
            <person name="Cao H."/>
            <person name="Xiong S."/>
            <person name="Wang X."/>
            <person name="Wei L."/>
            <person name="Li C."/>
            <person name="Ma Q."/>
            <person name="Ju M."/>
            <person name="Zhao R."/>
            <person name="Li G."/>
            <person name="Mu C."/>
            <person name="Tian Q."/>
            <person name="Mei H."/>
            <person name="Zhang T."/>
            <person name="Gao T."/>
            <person name="Zhang H."/>
        </authorList>
    </citation>
    <scope>NUCLEOTIDE SEQUENCE</scope>
    <source>
        <strain evidence="2">KEN1</strain>
    </source>
</reference>
<dbReference type="EMBL" id="JACGWN010000008">
    <property type="protein sequence ID" value="KAL0440188.1"/>
    <property type="molecule type" value="Genomic_DNA"/>
</dbReference>
<gene>
    <name evidence="2" type="ORF">Slati_2501800</name>
</gene>
<sequence>MSAATSDYNNSRRDSLAKGFLTGVGSPKVKKTPKKAHPPTDKEHLSLFQPTSENFLE</sequence>
<organism evidence="2">
    <name type="scientific">Sesamum latifolium</name>
    <dbReference type="NCBI Taxonomy" id="2727402"/>
    <lineage>
        <taxon>Eukaryota</taxon>
        <taxon>Viridiplantae</taxon>
        <taxon>Streptophyta</taxon>
        <taxon>Embryophyta</taxon>
        <taxon>Tracheophyta</taxon>
        <taxon>Spermatophyta</taxon>
        <taxon>Magnoliopsida</taxon>
        <taxon>eudicotyledons</taxon>
        <taxon>Gunneridae</taxon>
        <taxon>Pentapetalae</taxon>
        <taxon>asterids</taxon>
        <taxon>lamiids</taxon>
        <taxon>Lamiales</taxon>
        <taxon>Pedaliaceae</taxon>
        <taxon>Sesamum</taxon>
    </lineage>
</organism>
<accession>A0AAW2WEN2</accession>
<evidence type="ECO:0000256" key="1">
    <source>
        <dbReference type="SAM" id="MobiDB-lite"/>
    </source>
</evidence>
<comment type="caution">
    <text evidence="2">The sequence shown here is derived from an EMBL/GenBank/DDBJ whole genome shotgun (WGS) entry which is preliminary data.</text>
</comment>